<protein>
    <submittedName>
        <fullName evidence="1">Type II toxin-antitoxin system RelE/ParE family toxin</fullName>
    </submittedName>
</protein>
<accession>A0AAW8CM56</accession>
<organism evidence="1 2">
    <name type="scientific">Phocoenobacter atlanticus subsp. atlanticus</name>
    <dbReference type="NCBI Taxonomy" id="3061285"/>
    <lineage>
        <taxon>Bacteria</taxon>
        <taxon>Pseudomonadati</taxon>
        <taxon>Pseudomonadota</taxon>
        <taxon>Gammaproteobacteria</taxon>
        <taxon>Pasteurellales</taxon>
        <taxon>Pasteurellaceae</taxon>
        <taxon>Phocoenobacter</taxon>
        <taxon>Phocoenobacter atlanticus</taxon>
    </lineage>
</organism>
<dbReference type="InterPro" id="IPR035093">
    <property type="entry name" value="RelE/ParE_toxin_dom_sf"/>
</dbReference>
<dbReference type="EMBL" id="JASAXT010000058">
    <property type="protein sequence ID" value="MDP8149536.1"/>
    <property type="molecule type" value="Genomic_DNA"/>
</dbReference>
<sequence length="92" mass="10656">MIISFKHKGLEKFFKTGSTAGIIASHKNKLNRILTILEKAKDVQELNLPSYNLHKLSGNLQEHWSVKVNGNWRITFKFKNGDAEIVNYQDYH</sequence>
<evidence type="ECO:0000313" key="1">
    <source>
        <dbReference type="EMBL" id="MDP8149536.1"/>
    </source>
</evidence>
<dbReference type="PANTHER" id="PTHR40266:SF2">
    <property type="entry name" value="TOXIN HIGB-1"/>
    <property type="match status" value="1"/>
</dbReference>
<proteinExistence type="predicted"/>
<comment type="caution">
    <text evidence="1">The sequence shown here is derived from an EMBL/GenBank/DDBJ whole genome shotgun (WGS) entry which is preliminary data.</text>
</comment>
<keyword evidence="2" id="KW-1185">Reference proteome</keyword>
<dbReference type="PANTHER" id="PTHR40266">
    <property type="entry name" value="TOXIN HIGB-1"/>
    <property type="match status" value="1"/>
</dbReference>
<reference evidence="1 2" key="1">
    <citation type="journal article" date="2023" name="Front. Microbiol.">
        <title>Phylogeography and host specificity of Pasteurellaceae pathogenic to sea-farmed fish in the north-east Atlantic.</title>
        <authorList>
            <person name="Gulla S."/>
            <person name="Colquhoun D.J."/>
            <person name="Olsen A.B."/>
            <person name="Spilsberg B."/>
            <person name="Lagesen K."/>
            <person name="Aakesson C.P."/>
            <person name="Strom S."/>
            <person name="Manji F."/>
            <person name="Birkbeck T.H."/>
            <person name="Nilsen H.K."/>
        </authorList>
    </citation>
    <scope>NUCLEOTIDE SEQUENCE [LARGE SCALE GENOMIC DNA]</scope>
    <source>
        <strain evidence="1 2">NVIB3131</strain>
    </source>
</reference>
<dbReference type="AlphaFoldDB" id="A0AAW8CM56"/>
<dbReference type="RefSeq" id="WP_306355393.1">
    <property type="nucleotide sequence ID" value="NZ_JASAWV010000060.1"/>
</dbReference>
<dbReference type="InterPro" id="IPR007711">
    <property type="entry name" value="HigB-1"/>
</dbReference>
<dbReference type="Gene3D" id="3.30.2310.20">
    <property type="entry name" value="RelE-like"/>
    <property type="match status" value="1"/>
</dbReference>
<dbReference type="SUPFAM" id="SSF143011">
    <property type="entry name" value="RelE-like"/>
    <property type="match status" value="1"/>
</dbReference>
<gene>
    <name evidence="1" type="ORF">QJU57_10740</name>
</gene>
<dbReference type="Proteomes" id="UP001226020">
    <property type="component" value="Unassembled WGS sequence"/>
</dbReference>
<dbReference type="Pfam" id="PF05015">
    <property type="entry name" value="HigB-like_toxin"/>
    <property type="match status" value="1"/>
</dbReference>
<name>A0AAW8CM56_9PAST</name>
<evidence type="ECO:0000313" key="2">
    <source>
        <dbReference type="Proteomes" id="UP001226020"/>
    </source>
</evidence>